<name>A0A6A6NZ66_9PEZI</name>
<dbReference type="EMBL" id="MU001682">
    <property type="protein sequence ID" value="KAF2456986.1"/>
    <property type="molecule type" value="Genomic_DNA"/>
</dbReference>
<proteinExistence type="predicted"/>
<sequence>MVALCFRMSGNAESIWNSIKSTFACSPHYHASRVTRFKGQSKEMDDGVRLECRRDLITCCGHLAQEDAKYREARGP</sequence>
<keyword evidence="2" id="KW-1185">Reference proteome</keyword>
<protein>
    <submittedName>
        <fullName evidence="1">Uncharacterized protein</fullName>
    </submittedName>
</protein>
<dbReference type="AlphaFoldDB" id="A0A6A6NZ66"/>
<accession>A0A6A6NZ66</accession>
<evidence type="ECO:0000313" key="1">
    <source>
        <dbReference type="EMBL" id="KAF2456986.1"/>
    </source>
</evidence>
<dbReference type="Proteomes" id="UP000799766">
    <property type="component" value="Unassembled WGS sequence"/>
</dbReference>
<evidence type="ECO:0000313" key="2">
    <source>
        <dbReference type="Proteomes" id="UP000799766"/>
    </source>
</evidence>
<organism evidence="1 2">
    <name type="scientific">Lineolata rhizophorae</name>
    <dbReference type="NCBI Taxonomy" id="578093"/>
    <lineage>
        <taxon>Eukaryota</taxon>
        <taxon>Fungi</taxon>
        <taxon>Dikarya</taxon>
        <taxon>Ascomycota</taxon>
        <taxon>Pezizomycotina</taxon>
        <taxon>Dothideomycetes</taxon>
        <taxon>Dothideomycetes incertae sedis</taxon>
        <taxon>Lineolatales</taxon>
        <taxon>Lineolataceae</taxon>
        <taxon>Lineolata</taxon>
    </lineage>
</organism>
<gene>
    <name evidence="1" type="ORF">BDY21DRAFT_346686</name>
</gene>
<reference evidence="1" key="1">
    <citation type="journal article" date="2020" name="Stud. Mycol.">
        <title>101 Dothideomycetes genomes: a test case for predicting lifestyles and emergence of pathogens.</title>
        <authorList>
            <person name="Haridas S."/>
            <person name="Albert R."/>
            <person name="Binder M."/>
            <person name="Bloem J."/>
            <person name="Labutti K."/>
            <person name="Salamov A."/>
            <person name="Andreopoulos B."/>
            <person name="Baker S."/>
            <person name="Barry K."/>
            <person name="Bills G."/>
            <person name="Bluhm B."/>
            <person name="Cannon C."/>
            <person name="Castanera R."/>
            <person name="Culley D."/>
            <person name="Daum C."/>
            <person name="Ezra D."/>
            <person name="Gonzalez J."/>
            <person name="Henrissat B."/>
            <person name="Kuo A."/>
            <person name="Liang C."/>
            <person name="Lipzen A."/>
            <person name="Lutzoni F."/>
            <person name="Magnuson J."/>
            <person name="Mondo S."/>
            <person name="Nolan M."/>
            <person name="Ohm R."/>
            <person name="Pangilinan J."/>
            <person name="Park H.-J."/>
            <person name="Ramirez L."/>
            <person name="Alfaro M."/>
            <person name="Sun H."/>
            <person name="Tritt A."/>
            <person name="Yoshinaga Y."/>
            <person name="Zwiers L.-H."/>
            <person name="Turgeon B."/>
            <person name="Goodwin S."/>
            <person name="Spatafora J."/>
            <person name="Crous P."/>
            <person name="Grigoriev I."/>
        </authorList>
    </citation>
    <scope>NUCLEOTIDE SEQUENCE</scope>
    <source>
        <strain evidence="1">ATCC 16933</strain>
    </source>
</reference>